<comment type="similarity">
    <text evidence="2 11">Belongs to the guanylate kinase family.</text>
</comment>
<dbReference type="Proteomes" id="UP000192491">
    <property type="component" value="Unassembled WGS sequence"/>
</dbReference>
<keyword evidence="6 11" id="KW-0808">Transferase</keyword>
<dbReference type="SUPFAM" id="SSF52540">
    <property type="entry name" value="P-loop containing nucleoside triphosphate hydrolases"/>
    <property type="match status" value="1"/>
</dbReference>
<dbReference type="AlphaFoldDB" id="A0A1Y1QF13"/>
<evidence type="ECO:0000256" key="4">
    <source>
        <dbReference type="ARBA" id="ARBA00016296"/>
    </source>
</evidence>
<keyword evidence="9 11" id="KW-0067">ATP-binding</keyword>
<dbReference type="Gene3D" id="3.30.63.10">
    <property type="entry name" value="Guanylate Kinase phosphate binding domain"/>
    <property type="match status" value="1"/>
</dbReference>
<comment type="function">
    <text evidence="11">Essential for recycling GMP and indirectly, cGMP.</text>
</comment>
<reference evidence="13 14" key="1">
    <citation type="submission" date="2017-01" db="EMBL/GenBank/DDBJ databases">
        <title>Novel large sulfur bacteria in the metagenomes of groundwater-fed chemosynthetic microbial mats in the Lake Huron basin.</title>
        <authorList>
            <person name="Sharrar A.M."/>
            <person name="Flood B.E."/>
            <person name="Bailey J.V."/>
            <person name="Jones D.S."/>
            <person name="Biddanda B."/>
            <person name="Ruberg S.A."/>
            <person name="Marcus D.N."/>
            <person name="Dick G.J."/>
        </authorList>
    </citation>
    <scope>NUCLEOTIDE SEQUENCE [LARGE SCALE GENOMIC DNA]</scope>
    <source>
        <strain evidence="13">A8</strain>
    </source>
</reference>
<protein>
    <recommendedName>
        <fullName evidence="4 11">Guanylate kinase</fullName>
        <ecNumber evidence="3 11">2.7.4.8</ecNumber>
    </recommendedName>
    <alternativeName>
        <fullName evidence="10 11">GMP kinase</fullName>
    </alternativeName>
</protein>
<gene>
    <name evidence="11" type="primary">gmk</name>
    <name evidence="13" type="ORF">BWK73_37975</name>
</gene>
<evidence type="ECO:0000256" key="3">
    <source>
        <dbReference type="ARBA" id="ARBA00012961"/>
    </source>
</evidence>
<dbReference type="EC" id="2.7.4.8" evidence="3 11"/>
<accession>A0A1Y1QF13</accession>
<evidence type="ECO:0000256" key="6">
    <source>
        <dbReference type="ARBA" id="ARBA00022679"/>
    </source>
</evidence>
<dbReference type="GO" id="GO:0005829">
    <property type="term" value="C:cytosol"/>
    <property type="evidence" value="ECO:0007669"/>
    <property type="project" value="TreeGrafter"/>
</dbReference>
<evidence type="ECO:0000256" key="9">
    <source>
        <dbReference type="ARBA" id="ARBA00022840"/>
    </source>
</evidence>
<dbReference type="Pfam" id="PF00625">
    <property type="entry name" value="Guanylate_kin"/>
    <property type="match status" value="1"/>
</dbReference>
<dbReference type="FunFam" id="3.40.50.300:FF:000084">
    <property type="entry name" value="Guanylate kinase"/>
    <property type="match status" value="1"/>
</dbReference>
<comment type="catalytic activity">
    <reaction evidence="11">
        <text>GMP + ATP = GDP + ADP</text>
        <dbReference type="Rhea" id="RHEA:20780"/>
        <dbReference type="ChEBI" id="CHEBI:30616"/>
        <dbReference type="ChEBI" id="CHEBI:58115"/>
        <dbReference type="ChEBI" id="CHEBI:58189"/>
        <dbReference type="ChEBI" id="CHEBI:456216"/>
        <dbReference type="EC" id="2.7.4.8"/>
    </reaction>
</comment>
<dbReference type="GO" id="GO:0004385">
    <property type="term" value="F:GMP kinase activity"/>
    <property type="evidence" value="ECO:0007669"/>
    <property type="project" value="UniProtKB-UniRule"/>
</dbReference>
<dbReference type="InterPro" id="IPR017665">
    <property type="entry name" value="Guanylate_kinase"/>
</dbReference>
<dbReference type="SMART" id="SM00072">
    <property type="entry name" value="GuKc"/>
    <property type="match status" value="1"/>
</dbReference>
<dbReference type="PANTHER" id="PTHR23117">
    <property type="entry name" value="GUANYLATE KINASE-RELATED"/>
    <property type="match status" value="1"/>
</dbReference>
<evidence type="ECO:0000256" key="8">
    <source>
        <dbReference type="ARBA" id="ARBA00022777"/>
    </source>
</evidence>
<dbReference type="HAMAP" id="MF_00328">
    <property type="entry name" value="Guanylate_kinase"/>
    <property type="match status" value="1"/>
</dbReference>
<dbReference type="EMBL" id="MTEJ01000372">
    <property type="protein sequence ID" value="OQX03909.1"/>
    <property type="molecule type" value="Genomic_DNA"/>
</dbReference>
<feature type="binding site" evidence="11">
    <location>
        <begin position="13"/>
        <end position="20"/>
    </location>
    <ligand>
        <name>ATP</name>
        <dbReference type="ChEBI" id="CHEBI:30616"/>
    </ligand>
</feature>
<evidence type="ECO:0000256" key="11">
    <source>
        <dbReference type="HAMAP-Rule" id="MF_00328"/>
    </source>
</evidence>
<evidence type="ECO:0000259" key="12">
    <source>
        <dbReference type="PROSITE" id="PS50052"/>
    </source>
</evidence>
<dbReference type="GO" id="GO:0005524">
    <property type="term" value="F:ATP binding"/>
    <property type="evidence" value="ECO:0007669"/>
    <property type="project" value="UniProtKB-UniRule"/>
</dbReference>
<evidence type="ECO:0000313" key="13">
    <source>
        <dbReference type="EMBL" id="OQX03909.1"/>
    </source>
</evidence>
<comment type="subcellular location">
    <subcellularLocation>
        <location evidence="1 11">Cytoplasm</location>
    </subcellularLocation>
</comment>
<dbReference type="InterPro" id="IPR008145">
    <property type="entry name" value="GK/Ca_channel_bsu"/>
</dbReference>
<dbReference type="InterPro" id="IPR020590">
    <property type="entry name" value="Guanylate_kinase_CS"/>
</dbReference>
<dbReference type="PROSITE" id="PS00856">
    <property type="entry name" value="GUANYLATE_KINASE_1"/>
    <property type="match status" value="1"/>
</dbReference>
<dbReference type="InterPro" id="IPR027417">
    <property type="entry name" value="P-loop_NTPase"/>
</dbReference>
<sequence length="207" mass="22876">MNTATGQLYIVSAPSGAGKSSLLQALRAHLPGVDVAVSHTTRQPRPGEQDGVHYHFTTVEAFQQQIAADAFLEYAQVFDNFYGTSKQAVNSVLAAGHDVILEIDWQGAQLVRQRAPDAVSIFILPPSVAALQERLQGRGQDSEAIIQRRMRDAQSDMAHYPEYDYLIINDDFETAVAELASIFRSQRLQRERQTQRHAALLGALTSL</sequence>
<evidence type="ECO:0000256" key="1">
    <source>
        <dbReference type="ARBA" id="ARBA00004496"/>
    </source>
</evidence>
<name>A0A1Y1QF13_9GAMM</name>
<keyword evidence="5 11" id="KW-0963">Cytoplasm</keyword>
<keyword evidence="8 11" id="KW-0418">Kinase</keyword>
<dbReference type="FunFam" id="3.30.63.10:FF:000002">
    <property type="entry name" value="Guanylate kinase 1"/>
    <property type="match status" value="1"/>
</dbReference>
<dbReference type="NCBIfam" id="TIGR03263">
    <property type="entry name" value="guanyl_kin"/>
    <property type="match status" value="1"/>
</dbReference>
<dbReference type="Gene3D" id="3.40.50.300">
    <property type="entry name" value="P-loop containing nucleotide triphosphate hydrolases"/>
    <property type="match status" value="1"/>
</dbReference>
<comment type="caution">
    <text evidence="13">The sequence shown here is derived from an EMBL/GenBank/DDBJ whole genome shotgun (WGS) entry which is preliminary data.</text>
</comment>
<evidence type="ECO:0000313" key="14">
    <source>
        <dbReference type="Proteomes" id="UP000192491"/>
    </source>
</evidence>
<evidence type="ECO:0000256" key="10">
    <source>
        <dbReference type="ARBA" id="ARBA00030128"/>
    </source>
</evidence>
<keyword evidence="7 11" id="KW-0547">Nucleotide-binding</keyword>
<proteinExistence type="inferred from homology"/>
<evidence type="ECO:0000256" key="5">
    <source>
        <dbReference type="ARBA" id="ARBA00022490"/>
    </source>
</evidence>
<dbReference type="PANTHER" id="PTHR23117:SF13">
    <property type="entry name" value="GUANYLATE KINASE"/>
    <property type="match status" value="1"/>
</dbReference>
<dbReference type="PROSITE" id="PS50052">
    <property type="entry name" value="GUANYLATE_KINASE_2"/>
    <property type="match status" value="1"/>
</dbReference>
<evidence type="ECO:0000256" key="2">
    <source>
        <dbReference type="ARBA" id="ARBA00005790"/>
    </source>
</evidence>
<feature type="domain" description="Guanylate kinase-like" evidence="12">
    <location>
        <begin position="6"/>
        <end position="184"/>
    </location>
</feature>
<evidence type="ECO:0000256" key="7">
    <source>
        <dbReference type="ARBA" id="ARBA00022741"/>
    </source>
</evidence>
<dbReference type="InterPro" id="IPR008144">
    <property type="entry name" value="Guanylate_kin-like_dom"/>
</dbReference>
<organism evidence="13 14">
    <name type="scientific">Thiothrix lacustris</name>
    <dbReference type="NCBI Taxonomy" id="525917"/>
    <lineage>
        <taxon>Bacteria</taxon>
        <taxon>Pseudomonadati</taxon>
        <taxon>Pseudomonadota</taxon>
        <taxon>Gammaproteobacteria</taxon>
        <taxon>Thiotrichales</taxon>
        <taxon>Thiotrichaceae</taxon>
        <taxon>Thiothrix</taxon>
    </lineage>
</organism>
<dbReference type="CDD" id="cd00071">
    <property type="entry name" value="GMPK"/>
    <property type="match status" value="1"/>
</dbReference>